<evidence type="ECO:0000313" key="3">
    <source>
        <dbReference type="EMBL" id="OBT97117.2"/>
    </source>
</evidence>
<sequence>MVYLGPSRGCETCKRRRKKCDEARPSCARCLTSNRTCVGYSDGASLIFRPQEIQTGSPSQLSSARKCTLPIRIPCPNTGVLPEDTHPREFSQEEADKRIIQAFLYEYCIASTNHTLSRGYLDGLESMLSHAGHYSSLAMACRAVANANHGRKLCRPRLIARAEEAYQELLGALRVAIECPDFTETPEALMIAMLLGLYEIIVAGESHAGNHNTHARGVAAILKIENSPLDLFGAVHFISSNHPSAKTAGLGVISQPTTPHPLSALLHDFSPLYHKAHNVLSSPAPLTTDLTILKADAMSLYNQFAHWQATQPDILKPHLLGHIPALCHGSAAQAGAWPGRVETYFDHYIAGVWNTSRAARLLLLDLILALSDALNDGEDHVRERTEAARLIDDIAASIPYHLTDDLRSFVDGGADRELKPGRAVGGLLLMHPLFVASRVGTVGEEMREYLQECLMWIARNMGIGQAARFAKGTDIDTQYFADGCMIVWTGMLV</sequence>
<organism evidence="3 4">
    <name type="scientific">Pseudogymnoascus verrucosus</name>
    <dbReference type="NCBI Taxonomy" id="342668"/>
    <lineage>
        <taxon>Eukaryota</taxon>
        <taxon>Fungi</taxon>
        <taxon>Dikarya</taxon>
        <taxon>Ascomycota</taxon>
        <taxon>Pezizomycotina</taxon>
        <taxon>Leotiomycetes</taxon>
        <taxon>Thelebolales</taxon>
        <taxon>Thelebolaceae</taxon>
        <taxon>Pseudogymnoascus</taxon>
    </lineage>
</organism>
<evidence type="ECO:0000313" key="4">
    <source>
        <dbReference type="Proteomes" id="UP000091956"/>
    </source>
</evidence>
<dbReference type="PROSITE" id="PS50048">
    <property type="entry name" value="ZN2_CY6_FUNGAL_2"/>
    <property type="match status" value="1"/>
</dbReference>
<feature type="domain" description="Zn(2)-C6 fungal-type" evidence="2">
    <location>
        <begin position="9"/>
        <end position="38"/>
    </location>
</feature>
<protein>
    <recommendedName>
        <fullName evidence="2">Zn(2)-C6 fungal-type domain-containing protein</fullName>
    </recommendedName>
</protein>
<dbReference type="GeneID" id="28838271"/>
<keyword evidence="4" id="KW-1185">Reference proteome</keyword>
<reference evidence="3 4" key="1">
    <citation type="submission" date="2016-03" db="EMBL/GenBank/DDBJ databases">
        <title>Comparative genomics of Pseudogymnoascus destructans, the fungus causing white-nose syndrome of bats.</title>
        <authorList>
            <person name="Palmer J.M."/>
            <person name="Drees K.P."/>
            <person name="Foster J.T."/>
            <person name="Lindner D.L."/>
        </authorList>
    </citation>
    <scope>NUCLEOTIDE SEQUENCE [LARGE SCALE GENOMIC DNA]</scope>
    <source>
        <strain evidence="3 4">UAMH 10579</strain>
    </source>
</reference>
<accession>A0A1B8GMQ6</accession>
<dbReference type="GO" id="GO:0000981">
    <property type="term" value="F:DNA-binding transcription factor activity, RNA polymerase II-specific"/>
    <property type="evidence" value="ECO:0007669"/>
    <property type="project" value="InterPro"/>
</dbReference>
<keyword evidence="1" id="KW-0539">Nucleus</keyword>
<dbReference type="PANTHER" id="PTHR38791:SF5">
    <property type="entry name" value="TRANSCRIPTION FACTOR DBAG-RELATED"/>
    <property type="match status" value="1"/>
</dbReference>
<name>A0A1B8GMQ6_9PEZI</name>
<dbReference type="Pfam" id="PF00172">
    <property type="entry name" value="Zn_clus"/>
    <property type="match status" value="1"/>
</dbReference>
<evidence type="ECO:0000259" key="2">
    <source>
        <dbReference type="PROSITE" id="PS50048"/>
    </source>
</evidence>
<dbReference type="GO" id="GO:0008270">
    <property type="term" value="F:zinc ion binding"/>
    <property type="evidence" value="ECO:0007669"/>
    <property type="project" value="InterPro"/>
</dbReference>
<dbReference type="Gene3D" id="4.10.240.10">
    <property type="entry name" value="Zn(2)-C6 fungal-type DNA-binding domain"/>
    <property type="match status" value="1"/>
</dbReference>
<dbReference type="InterPro" id="IPR053175">
    <property type="entry name" value="DHMBA_Reg_Transcription_Factor"/>
</dbReference>
<dbReference type="InterPro" id="IPR001138">
    <property type="entry name" value="Zn2Cys6_DnaBD"/>
</dbReference>
<dbReference type="CDD" id="cd00067">
    <property type="entry name" value="GAL4"/>
    <property type="match status" value="1"/>
</dbReference>
<dbReference type="PROSITE" id="PS00463">
    <property type="entry name" value="ZN2_CY6_FUNGAL_1"/>
    <property type="match status" value="1"/>
</dbReference>
<gene>
    <name evidence="3" type="ORF">VE01_04885</name>
</gene>
<dbReference type="Proteomes" id="UP000091956">
    <property type="component" value="Unassembled WGS sequence"/>
</dbReference>
<dbReference type="AlphaFoldDB" id="A0A1B8GMQ6"/>
<dbReference type="InterPro" id="IPR036864">
    <property type="entry name" value="Zn2-C6_fun-type_DNA-bd_sf"/>
</dbReference>
<dbReference type="RefSeq" id="XP_018130850.2">
    <property type="nucleotide sequence ID" value="XM_018274353.2"/>
</dbReference>
<dbReference type="SUPFAM" id="SSF57701">
    <property type="entry name" value="Zn2/Cys6 DNA-binding domain"/>
    <property type="match status" value="1"/>
</dbReference>
<dbReference type="PANTHER" id="PTHR38791">
    <property type="entry name" value="ZN(II)2CYS6 TRANSCRIPTION FACTOR (EUROFUNG)-RELATED-RELATED"/>
    <property type="match status" value="1"/>
</dbReference>
<reference evidence="4" key="2">
    <citation type="journal article" date="2018" name="Nat. Commun.">
        <title>Extreme sensitivity to ultraviolet light in the fungal pathogen causing white-nose syndrome of bats.</title>
        <authorList>
            <person name="Palmer J.M."/>
            <person name="Drees K.P."/>
            <person name="Foster J.T."/>
            <person name="Lindner D.L."/>
        </authorList>
    </citation>
    <scope>NUCLEOTIDE SEQUENCE [LARGE SCALE GENOMIC DNA]</scope>
    <source>
        <strain evidence="4">UAMH 10579</strain>
    </source>
</reference>
<dbReference type="SMART" id="SM00066">
    <property type="entry name" value="GAL4"/>
    <property type="match status" value="1"/>
</dbReference>
<dbReference type="EMBL" id="KV460224">
    <property type="protein sequence ID" value="OBT97117.2"/>
    <property type="molecule type" value="Genomic_DNA"/>
</dbReference>
<evidence type="ECO:0000256" key="1">
    <source>
        <dbReference type="ARBA" id="ARBA00023242"/>
    </source>
</evidence>
<dbReference type="STRING" id="342668.A0A1B8GMQ6"/>
<proteinExistence type="predicted"/>